<keyword evidence="2" id="KW-1185">Reference proteome</keyword>
<dbReference type="Proteomes" id="UP001341840">
    <property type="component" value="Unassembled WGS sequence"/>
</dbReference>
<gene>
    <name evidence="1" type="ORF">PIB30_103126</name>
</gene>
<evidence type="ECO:0000313" key="2">
    <source>
        <dbReference type="Proteomes" id="UP001341840"/>
    </source>
</evidence>
<organism evidence="1 2">
    <name type="scientific">Stylosanthes scabra</name>
    <dbReference type="NCBI Taxonomy" id="79078"/>
    <lineage>
        <taxon>Eukaryota</taxon>
        <taxon>Viridiplantae</taxon>
        <taxon>Streptophyta</taxon>
        <taxon>Embryophyta</taxon>
        <taxon>Tracheophyta</taxon>
        <taxon>Spermatophyta</taxon>
        <taxon>Magnoliopsida</taxon>
        <taxon>eudicotyledons</taxon>
        <taxon>Gunneridae</taxon>
        <taxon>Pentapetalae</taxon>
        <taxon>rosids</taxon>
        <taxon>fabids</taxon>
        <taxon>Fabales</taxon>
        <taxon>Fabaceae</taxon>
        <taxon>Papilionoideae</taxon>
        <taxon>50 kb inversion clade</taxon>
        <taxon>dalbergioids sensu lato</taxon>
        <taxon>Dalbergieae</taxon>
        <taxon>Pterocarpus clade</taxon>
        <taxon>Stylosanthes</taxon>
    </lineage>
</organism>
<feature type="non-terminal residue" evidence="1">
    <location>
        <position position="1"/>
    </location>
</feature>
<reference evidence="1 2" key="1">
    <citation type="journal article" date="2023" name="Plants (Basel)">
        <title>Bridging the Gap: Combining Genomics and Transcriptomics Approaches to Understand Stylosanthes scabra, an Orphan Legume from the Brazilian Caatinga.</title>
        <authorList>
            <person name="Ferreira-Neto J.R.C."/>
            <person name="da Silva M.D."/>
            <person name="Binneck E."/>
            <person name="de Melo N.F."/>
            <person name="da Silva R.H."/>
            <person name="de Melo A.L.T.M."/>
            <person name="Pandolfi V."/>
            <person name="Bustamante F.O."/>
            <person name="Brasileiro-Vidal A.C."/>
            <person name="Benko-Iseppon A.M."/>
        </authorList>
    </citation>
    <scope>NUCLEOTIDE SEQUENCE [LARGE SCALE GENOMIC DNA]</scope>
    <source>
        <tissue evidence="1">Leaves</tissue>
    </source>
</reference>
<comment type="caution">
    <text evidence="1">The sequence shown here is derived from an EMBL/GenBank/DDBJ whole genome shotgun (WGS) entry which is preliminary data.</text>
</comment>
<accession>A0ABU6ZWT5</accession>
<protein>
    <submittedName>
        <fullName evidence="1">Uncharacterized protein</fullName>
    </submittedName>
</protein>
<evidence type="ECO:0000313" key="1">
    <source>
        <dbReference type="EMBL" id="MED6226380.1"/>
    </source>
</evidence>
<name>A0ABU6ZWT5_9FABA</name>
<proteinExistence type="predicted"/>
<sequence length="93" mass="9599">LCSSLAISNNHDILKVGSLQSTSSSSPPVLLFSFLRPTYSIALLVAATDSLMAAVESHIAVAIEFIAAINVVVSRGGSESKGTLLVLRLCAAI</sequence>
<dbReference type="EMBL" id="JASCZI010275154">
    <property type="protein sequence ID" value="MED6226380.1"/>
    <property type="molecule type" value="Genomic_DNA"/>
</dbReference>